<keyword evidence="8" id="KW-1185">Reference proteome</keyword>
<gene>
    <name evidence="7" type="primary">LOC112291298</name>
</gene>
<evidence type="ECO:0000259" key="6">
    <source>
        <dbReference type="Pfam" id="PF03016"/>
    </source>
</evidence>
<dbReference type="EMBL" id="ABEU02000014">
    <property type="status" value="NOT_ANNOTATED_CDS"/>
    <property type="molecule type" value="Genomic_DNA"/>
</dbReference>
<comment type="subcellular location">
    <subcellularLocation>
        <location evidence="1">Golgi apparatus membrane</location>
        <topology evidence="1">Single-pass type II membrane protein</topology>
    </subcellularLocation>
</comment>
<dbReference type="AlphaFoldDB" id="A0A7I4AVP7"/>
<protein>
    <recommendedName>
        <fullName evidence="6">Exostosin GT47 domain-containing protein</fullName>
    </recommendedName>
</protein>
<reference evidence="7" key="3">
    <citation type="submission" date="2020-12" db="UniProtKB">
        <authorList>
            <consortium name="EnsemblPlants"/>
        </authorList>
    </citation>
    <scope>IDENTIFICATION</scope>
</reference>
<evidence type="ECO:0000256" key="5">
    <source>
        <dbReference type="SAM" id="Phobius"/>
    </source>
</evidence>
<dbReference type="Pfam" id="PF03016">
    <property type="entry name" value="Exostosin_GT47"/>
    <property type="match status" value="1"/>
</dbReference>
<evidence type="ECO:0000256" key="4">
    <source>
        <dbReference type="ARBA" id="ARBA00023034"/>
    </source>
</evidence>
<accession>A0A7I4AVP7</accession>
<keyword evidence="5" id="KW-0472">Membrane</keyword>
<evidence type="ECO:0000313" key="7">
    <source>
        <dbReference type="EnsemblPlants" id="Pp3c14_19620V3.2"/>
    </source>
</evidence>
<keyword evidence="5" id="KW-0812">Transmembrane</keyword>
<name>A0A7I4AVP7_PHYPA</name>
<evidence type="ECO:0000256" key="2">
    <source>
        <dbReference type="ARBA" id="ARBA00010271"/>
    </source>
</evidence>
<feature type="domain" description="Exostosin GT47" evidence="6">
    <location>
        <begin position="109"/>
        <end position="416"/>
    </location>
</feature>
<dbReference type="PANTHER" id="PTHR11062">
    <property type="entry name" value="EXOSTOSIN HEPARAN SULFATE GLYCOSYLTRANSFERASE -RELATED"/>
    <property type="match status" value="1"/>
</dbReference>
<dbReference type="PANTHER" id="PTHR11062:SF184">
    <property type="entry name" value="EXOSTOSIN FAMILY PROTEIN"/>
    <property type="match status" value="1"/>
</dbReference>
<organism evidence="7 8">
    <name type="scientific">Physcomitrium patens</name>
    <name type="common">Spreading-leaved earth moss</name>
    <name type="synonym">Physcomitrella patens</name>
    <dbReference type="NCBI Taxonomy" id="3218"/>
    <lineage>
        <taxon>Eukaryota</taxon>
        <taxon>Viridiplantae</taxon>
        <taxon>Streptophyta</taxon>
        <taxon>Embryophyta</taxon>
        <taxon>Bryophyta</taxon>
        <taxon>Bryophytina</taxon>
        <taxon>Bryopsida</taxon>
        <taxon>Funariidae</taxon>
        <taxon>Funariales</taxon>
        <taxon>Funariaceae</taxon>
        <taxon>Physcomitrium</taxon>
    </lineage>
</organism>
<dbReference type="GO" id="GO:0016757">
    <property type="term" value="F:glycosyltransferase activity"/>
    <property type="evidence" value="ECO:0007669"/>
    <property type="project" value="InterPro"/>
</dbReference>
<keyword evidence="3" id="KW-0735">Signal-anchor</keyword>
<feature type="transmembrane region" description="Helical" evidence="5">
    <location>
        <begin position="29"/>
        <end position="46"/>
    </location>
</feature>
<comment type="similarity">
    <text evidence="2">Belongs to the glycosyltransferase 47 family.</text>
</comment>
<reference evidence="7 8" key="2">
    <citation type="journal article" date="2018" name="Plant J.">
        <title>The Physcomitrella patens chromosome-scale assembly reveals moss genome structure and evolution.</title>
        <authorList>
            <person name="Lang D."/>
            <person name="Ullrich K.K."/>
            <person name="Murat F."/>
            <person name="Fuchs J."/>
            <person name="Jenkins J."/>
            <person name="Haas F.B."/>
            <person name="Piednoel M."/>
            <person name="Gundlach H."/>
            <person name="Van Bel M."/>
            <person name="Meyberg R."/>
            <person name="Vives C."/>
            <person name="Morata J."/>
            <person name="Symeonidi A."/>
            <person name="Hiss M."/>
            <person name="Muchero W."/>
            <person name="Kamisugi Y."/>
            <person name="Saleh O."/>
            <person name="Blanc G."/>
            <person name="Decker E.L."/>
            <person name="van Gessel N."/>
            <person name="Grimwood J."/>
            <person name="Hayes R.D."/>
            <person name="Graham S.W."/>
            <person name="Gunter L.E."/>
            <person name="McDaniel S.F."/>
            <person name="Hoernstein S.N.W."/>
            <person name="Larsson A."/>
            <person name="Li F.W."/>
            <person name="Perroud P.F."/>
            <person name="Phillips J."/>
            <person name="Ranjan P."/>
            <person name="Rokshar D.S."/>
            <person name="Rothfels C.J."/>
            <person name="Schneider L."/>
            <person name="Shu S."/>
            <person name="Stevenson D.W."/>
            <person name="Thummler F."/>
            <person name="Tillich M."/>
            <person name="Villarreal Aguilar J.C."/>
            <person name="Widiez T."/>
            <person name="Wong G.K."/>
            <person name="Wymore A."/>
            <person name="Zhang Y."/>
            <person name="Zimmer A.D."/>
            <person name="Quatrano R.S."/>
            <person name="Mayer K.F.X."/>
            <person name="Goodstein D."/>
            <person name="Casacuberta J.M."/>
            <person name="Vandepoele K."/>
            <person name="Reski R."/>
            <person name="Cuming A.C."/>
            <person name="Tuskan G.A."/>
            <person name="Maumus F."/>
            <person name="Salse J."/>
            <person name="Schmutz J."/>
            <person name="Rensing S.A."/>
        </authorList>
    </citation>
    <scope>NUCLEOTIDE SEQUENCE [LARGE SCALE GENOMIC DNA]</scope>
    <source>
        <strain evidence="7 8">cv. Gransden 2004</strain>
    </source>
</reference>
<reference evidence="7 8" key="1">
    <citation type="journal article" date="2008" name="Science">
        <title>The Physcomitrella genome reveals evolutionary insights into the conquest of land by plants.</title>
        <authorList>
            <person name="Rensing S."/>
            <person name="Lang D."/>
            <person name="Zimmer A."/>
            <person name="Terry A."/>
            <person name="Salamov A."/>
            <person name="Shapiro H."/>
            <person name="Nishiyama T."/>
            <person name="Perroud P.-F."/>
            <person name="Lindquist E."/>
            <person name="Kamisugi Y."/>
            <person name="Tanahashi T."/>
            <person name="Sakakibara K."/>
            <person name="Fujita T."/>
            <person name="Oishi K."/>
            <person name="Shin-I T."/>
            <person name="Kuroki Y."/>
            <person name="Toyoda A."/>
            <person name="Suzuki Y."/>
            <person name="Hashimoto A."/>
            <person name="Yamaguchi K."/>
            <person name="Sugano A."/>
            <person name="Kohara Y."/>
            <person name="Fujiyama A."/>
            <person name="Anterola A."/>
            <person name="Aoki S."/>
            <person name="Ashton N."/>
            <person name="Barbazuk W.B."/>
            <person name="Barker E."/>
            <person name="Bennetzen J."/>
            <person name="Bezanilla M."/>
            <person name="Blankenship R."/>
            <person name="Cho S.H."/>
            <person name="Dutcher S."/>
            <person name="Estelle M."/>
            <person name="Fawcett J.A."/>
            <person name="Gundlach H."/>
            <person name="Hanada K."/>
            <person name="Heyl A."/>
            <person name="Hicks K.A."/>
            <person name="Hugh J."/>
            <person name="Lohr M."/>
            <person name="Mayer K."/>
            <person name="Melkozernov A."/>
            <person name="Murata T."/>
            <person name="Nelson D."/>
            <person name="Pils B."/>
            <person name="Prigge M."/>
            <person name="Reiss B."/>
            <person name="Renner T."/>
            <person name="Rombauts S."/>
            <person name="Rushton P."/>
            <person name="Sanderfoot A."/>
            <person name="Schween G."/>
            <person name="Shiu S.-H."/>
            <person name="Stueber K."/>
            <person name="Theodoulou F.L."/>
            <person name="Tu H."/>
            <person name="Van de Peer Y."/>
            <person name="Verrier P.J."/>
            <person name="Waters E."/>
            <person name="Wood A."/>
            <person name="Yang L."/>
            <person name="Cove D."/>
            <person name="Cuming A."/>
            <person name="Hasebe M."/>
            <person name="Lucas S."/>
            <person name="Mishler D.B."/>
            <person name="Reski R."/>
            <person name="Grigoriev I."/>
            <person name="Quatrano R.S."/>
            <person name="Boore J.L."/>
        </authorList>
    </citation>
    <scope>NUCLEOTIDE SEQUENCE [LARGE SCALE GENOMIC DNA]</scope>
    <source>
        <strain evidence="7 8">cv. Gransden 2004</strain>
    </source>
</reference>
<sequence>RRLNSSRWSSSCIQSGCTTKIMSRKVSRLWAVLLFLVMAWSTWNATDYFPRNLHPTVNTPEISFLASLHGFLMKHAEISWKVSVDSPGIAVHGEGIDRSPGSIPTSPPTLNIYVYEMPAKFTTDLLWLFHNSLDQTVNLTSNGSPVHRLIQQHSVDFWLFSDLMTREDKRLLKTFRRVSHQEQADVYYVPFFTTIPFFLLSRVQSRTLYREAVKWITRQAAWQRSGGRDHVLAVHHPWSMKSHRRFLKSAIWLLSDLDSSGNWYKEGEVSLEKDVIMPYVANVDACDDNCLATSKPSRKTLLFFQGRIVRGSAGKVRSRLAAVLRDEKERIVFQEGFSGAEGKATAQHGMRSSVFCLSPAGDTPSSARLFDAIVSGCIPVVVSDELELPFEGILDYRQVALFVPAARAAQKGWLVAHLRNKTPQDVAAMQQRLAQYGRHFRYGTPAQPLGPEDLTWRMVAGKLQSVRLHIRRSQRLVEGALGTCNCQCTRANSTATRL</sequence>
<dbReference type="InterPro" id="IPR004263">
    <property type="entry name" value="Exostosin"/>
</dbReference>
<dbReference type="EnsemblPlants" id="Pp3c14_19620V3.2">
    <property type="protein sequence ID" value="Pp3c14_19620V3.2"/>
    <property type="gene ID" value="Pp3c14_19620"/>
</dbReference>
<evidence type="ECO:0000313" key="8">
    <source>
        <dbReference type="Proteomes" id="UP000006727"/>
    </source>
</evidence>
<dbReference type="FunCoup" id="A0A7I4AVP7">
    <property type="interactions" value="1675"/>
</dbReference>
<evidence type="ECO:0000256" key="3">
    <source>
        <dbReference type="ARBA" id="ARBA00022968"/>
    </source>
</evidence>
<keyword evidence="4" id="KW-0333">Golgi apparatus</keyword>
<dbReference type="InterPro" id="IPR040911">
    <property type="entry name" value="Exostosin_GT47"/>
</dbReference>
<evidence type="ECO:0000256" key="1">
    <source>
        <dbReference type="ARBA" id="ARBA00004323"/>
    </source>
</evidence>
<dbReference type="InParanoid" id="A0A7I4AVP7"/>
<dbReference type="Proteomes" id="UP000006727">
    <property type="component" value="Chromosome 14"/>
</dbReference>
<keyword evidence="5" id="KW-1133">Transmembrane helix</keyword>
<dbReference type="GO" id="GO:0000139">
    <property type="term" value="C:Golgi membrane"/>
    <property type="evidence" value="ECO:0007669"/>
    <property type="project" value="UniProtKB-SubCell"/>
</dbReference>
<proteinExistence type="inferred from homology"/>
<dbReference type="Gramene" id="Pp3c14_19620V3.2">
    <property type="protein sequence ID" value="Pp3c14_19620V3.2"/>
    <property type="gene ID" value="Pp3c14_19620"/>
</dbReference>